<dbReference type="PROSITE" id="PS50937">
    <property type="entry name" value="HTH_MERR_2"/>
    <property type="match status" value="1"/>
</dbReference>
<accession>A0A6P2CGU5</accession>
<dbReference type="SUPFAM" id="SSF46955">
    <property type="entry name" value="Putative DNA-binding domain"/>
    <property type="match status" value="1"/>
</dbReference>
<evidence type="ECO:0000256" key="2">
    <source>
        <dbReference type="SAM" id="MobiDB-lite"/>
    </source>
</evidence>
<sequence>MKMAELVERSGVPLATIKYYLREGLLMPGAPTSATRAEYGDEHVRRLALVRALAGVGLPLPRIKAVLDVVDSPEPGLFAALGTAIAQLPPYPTDDVDERYPRARAAADVIGLTFDPDYPAIAQLEQALARAESAGIPVTPERLAAYGEHAFGVAKYDVEHLPRGREDAVRYAVVGTAVYEPVLTALRRLAHRDLASEMLTPPSDPPAGAWHAGPHDENCGDRRRPDR</sequence>
<evidence type="ECO:0000259" key="3">
    <source>
        <dbReference type="PROSITE" id="PS50937"/>
    </source>
</evidence>
<dbReference type="Gene3D" id="1.10.1660.10">
    <property type="match status" value="1"/>
</dbReference>
<dbReference type="RefSeq" id="WP_010837527.1">
    <property type="nucleotide sequence ID" value="NZ_QRCM01000001.1"/>
</dbReference>
<evidence type="ECO:0000256" key="1">
    <source>
        <dbReference type="ARBA" id="ARBA00023125"/>
    </source>
</evidence>
<dbReference type="PRINTS" id="PR00040">
    <property type="entry name" value="HTHMERR"/>
</dbReference>
<dbReference type="AlphaFoldDB" id="A0A6P2CGU5"/>
<dbReference type="InterPro" id="IPR047057">
    <property type="entry name" value="MerR_fam"/>
</dbReference>
<dbReference type="InterPro" id="IPR000551">
    <property type="entry name" value="MerR-type_HTH_dom"/>
</dbReference>
<keyword evidence="1" id="KW-0238">DNA-binding</keyword>
<dbReference type="GO" id="GO:0003700">
    <property type="term" value="F:DNA-binding transcription factor activity"/>
    <property type="evidence" value="ECO:0007669"/>
    <property type="project" value="InterPro"/>
</dbReference>
<protein>
    <submittedName>
        <fullName evidence="4">MerR family transcriptional regulator</fullName>
    </submittedName>
</protein>
<evidence type="ECO:0000313" key="5">
    <source>
        <dbReference type="Proteomes" id="UP000471120"/>
    </source>
</evidence>
<reference evidence="4 5" key="1">
    <citation type="submission" date="2018-07" db="EMBL/GenBank/DDBJ databases">
        <title>Genome sequence of Rhodococcus rhodnii ATCC 35071 from Rhodnius prolixus.</title>
        <authorList>
            <person name="Patel V."/>
            <person name="Vogel K.J."/>
        </authorList>
    </citation>
    <scope>NUCLEOTIDE SEQUENCE [LARGE SCALE GENOMIC DNA]</scope>
    <source>
        <strain evidence="4 5">ATCC 35071</strain>
    </source>
</reference>
<evidence type="ECO:0000313" key="4">
    <source>
        <dbReference type="EMBL" id="TXG91977.1"/>
    </source>
</evidence>
<dbReference type="PANTHER" id="PTHR30204">
    <property type="entry name" value="REDOX-CYCLING DRUG-SENSING TRANSCRIPTIONAL ACTIVATOR SOXR"/>
    <property type="match status" value="1"/>
</dbReference>
<proteinExistence type="predicted"/>
<dbReference type="Pfam" id="PF13411">
    <property type="entry name" value="MerR_1"/>
    <property type="match status" value="1"/>
</dbReference>
<dbReference type="Proteomes" id="UP000471120">
    <property type="component" value="Unassembled WGS sequence"/>
</dbReference>
<dbReference type="SMART" id="SM00422">
    <property type="entry name" value="HTH_MERR"/>
    <property type="match status" value="1"/>
</dbReference>
<dbReference type="InterPro" id="IPR009061">
    <property type="entry name" value="DNA-bd_dom_put_sf"/>
</dbReference>
<dbReference type="EMBL" id="QRCM01000001">
    <property type="protein sequence ID" value="TXG91977.1"/>
    <property type="molecule type" value="Genomic_DNA"/>
</dbReference>
<feature type="compositionally biased region" description="Basic and acidic residues" evidence="2">
    <location>
        <begin position="213"/>
        <end position="227"/>
    </location>
</feature>
<comment type="caution">
    <text evidence="4">The sequence shown here is derived from an EMBL/GenBank/DDBJ whole genome shotgun (WGS) entry which is preliminary data.</text>
</comment>
<name>A0A6P2CGU5_9NOCA</name>
<feature type="domain" description="HTH merR-type" evidence="3">
    <location>
        <begin position="1"/>
        <end position="69"/>
    </location>
</feature>
<gene>
    <name evidence="4" type="ORF">DW322_19610</name>
</gene>
<organism evidence="4 5">
    <name type="scientific">Rhodococcus rhodnii</name>
    <dbReference type="NCBI Taxonomy" id="38312"/>
    <lineage>
        <taxon>Bacteria</taxon>
        <taxon>Bacillati</taxon>
        <taxon>Actinomycetota</taxon>
        <taxon>Actinomycetes</taxon>
        <taxon>Mycobacteriales</taxon>
        <taxon>Nocardiaceae</taxon>
        <taxon>Rhodococcus</taxon>
    </lineage>
</organism>
<feature type="region of interest" description="Disordered" evidence="2">
    <location>
        <begin position="197"/>
        <end position="227"/>
    </location>
</feature>
<dbReference type="GO" id="GO:0003677">
    <property type="term" value="F:DNA binding"/>
    <property type="evidence" value="ECO:0007669"/>
    <property type="project" value="UniProtKB-KW"/>
</dbReference>
<dbReference type="PANTHER" id="PTHR30204:SF98">
    <property type="entry name" value="HTH-TYPE TRANSCRIPTIONAL REGULATOR ADHR"/>
    <property type="match status" value="1"/>
</dbReference>